<reference evidence="9" key="1">
    <citation type="submission" date="2015-03" db="EMBL/GenBank/DDBJ databases">
        <authorList>
            <person name="Nijsse Bart"/>
        </authorList>
    </citation>
    <scope>NUCLEOTIDE SEQUENCE [LARGE SCALE GENOMIC DNA]</scope>
</reference>
<name>A0A0U1L0T1_9FIRM</name>
<dbReference type="GO" id="GO:0008237">
    <property type="term" value="F:metallopeptidase activity"/>
    <property type="evidence" value="ECO:0007669"/>
    <property type="project" value="UniProtKB-KW"/>
</dbReference>
<dbReference type="PANTHER" id="PTHR30471">
    <property type="entry name" value="DNA REPAIR PROTEIN RADC"/>
    <property type="match status" value="1"/>
</dbReference>
<dbReference type="InterPro" id="IPR037518">
    <property type="entry name" value="MPN"/>
</dbReference>
<evidence type="ECO:0000313" key="8">
    <source>
        <dbReference type="EMBL" id="CQR73271.1"/>
    </source>
</evidence>
<dbReference type="EMBL" id="CTRP01000012">
    <property type="protein sequence ID" value="CQR73271.1"/>
    <property type="molecule type" value="Genomic_DNA"/>
</dbReference>
<evidence type="ECO:0000256" key="1">
    <source>
        <dbReference type="ARBA" id="ARBA00010243"/>
    </source>
</evidence>
<evidence type="ECO:0000259" key="7">
    <source>
        <dbReference type="PROSITE" id="PS50249"/>
    </source>
</evidence>
<evidence type="ECO:0000256" key="3">
    <source>
        <dbReference type="ARBA" id="ARBA00022723"/>
    </source>
</evidence>
<evidence type="ECO:0000313" key="9">
    <source>
        <dbReference type="Proteomes" id="UP000049855"/>
    </source>
</evidence>
<dbReference type="PROSITE" id="PS01302">
    <property type="entry name" value="UPF0758"/>
    <property type="match status" value="1"/>
</dbReference>
<keyword evidence="2" id="KW-0645">Protease</keyword>
<keyword evidence="6" id="KW-0482">Metalloprotease</keyword>
<keyword evidence="9" id="KW-1185">Reference proteome</keyword>
<dbReference type="GO" id="GO:0006508">
    <property type="term" value="P:proteolysis"/>
    <property type="evidence" value="ECO:0007669"/>
    <property type="project" value="UniProtKB-KW"/>
</dbReference>
<accession>A0A0U1L0T1</accession>
<dbReference type="SUPFAM" id="SSF102712">
    <property type="entry name" value="JAB1/MPN domain"/>
    <property type="match status" value="1"/>
</dbReference>
<protein>
    <submittedName>
        <fullName evidence="8">DNA repair protein RadC</fullName>
    </submittedName>
</protein>
<dbReference type="Gene3D" id="3.40.140.10">
    <property type="entry name" value="Cytidine Deaminase, domain 2"/>
    <property type="match status" value="1"/>
</dbReference>
<evidence type="ECO:0000256" key="2">
    <source>
        <dbReference type="ARBA" id="ARBA00022670"/>
    </source>
</evidence>
<keyword evidence="4" id="KW-0378">Hydrolase</keyword>
<evidence type="ECO:0000256" key="6">
    <source>
        <dbReference type="ARBA" id="ARBA00023049"/>
    </source>
</evidence>
<gene>
    <name evidence="8" type="ORF">SpAn4DRAFT_2503</name>
</gene>
<organism evidence="8 9">
    <name type="scientific">Sporomusa ovata</name>
    <dbReference type="NCBI Taxonomy" id="2378"/>
    <lineage>
        <taxon>Bacteria</taxon>
        <taxon>Bacillati</taxon>
        <taxon>Bacillota</taxon>
        <taxon>Negativicutes</taxon>
        <taxon>Selenomonadales</taxon>
        <taxon>Sporomusaceae</taxon>
        <taxon>Sporomusa</taxon>
    </lineage>
</organism>
<dbReference type="Proteomes" id="UP000049855">
    <property type="component" value="Unassembled WGS sequence"/>
</dbReference>
<keyword evidence="3" id="KW-0479">Metal-binding</keyword>
<dbReference type="PROSITE" id="PS50249">
    <property type="entry name" value="MPN"/>
    <property type="match status" value="1"/>
</dbReference>
<feature type="domain" description="MPN" evidence="7">
    <location>
        <begin position="23"/>
        <end position="148"/>
    </location>
</feature>
<proteinExistence type="inferred from homology"/>
<comment type="similarity">
    <text evidence="1">Belongs to the UPF0758 family.</text>
</comment>
<dbReference type="InterPro" id="IPR020891">
    <property type="entry name" value="UPF0758_CS"/>
</dbReference>
<evidence type="ECO:0000256" key="4">
    <source>
        <dbReference type="ARBA" id="ARBA00022801"/>
    </source>
</evidence>
<dbReference type="AlphaFoldDB" id="A0A0U1L0T1"/>
<dbReference type="CDD" id="cd08071">
    <property type="entry name" value="MPN_DUF2466"/>
    <property type="match status" value="1"/>
</dbReference>
<dbReference type="PANTHER" id="PTHR30471:SF3">
    <property type="entry name" value="UPF0758 PROTEIN YEES-RELATED"/>
    <property type="match status" value="1"/>
</dbReference>
<dbReference type="Pfam" id="PF04002">
    <property type="entry name" value="RadC"/>
    <property type="match status" value="1"/>
</dbReference>
<keyword evidence="5" id="KW-0862">Zinc</keyword>
<dbReference type="InterPro" id="IPR001405">
    <property type="entry name" value="UPF0758"/>
</dbReference>
<dbReference type="RefSeq" id="WP_021168057.1">
    <property type="nucleotide sequence ID" value="NZ_CTRP01000012.1"/>
</dbReference>
<evidence type="ECO:0000256" key="5">
    <source>
        <dbReference type="ARBA" id="ARBA00022833"/>
    </source>
</evidence>
<dbReference type="InterPro" id="IPR025657">
    <property type="entry name" value="RadC_JAB"/>
</dbReference>
<dbReference type="GO" id="GO:0046872">
    <property type="term" value="F:metal ion binding"/>
    <property type="evidence" value="ECO:0007669"/>
    <property type="project" value="UniProtKB-KW"/>
</dbReference>
<sequence>MRINRYTVKLIKEGGINYSLEEAVISPEIAKDVIERVFALSTSTVEKLGIITLNVKNKIAGLHLIAVGSLNQAFVGAREIFQQALLNNASSIILFHNHPSGNSEPSDADIQLTKKVEDAGQLLGIKVLDHIIVGECGEYVSLKAKGLF</sequence>